<name>A0A8K0TH85_9PEZI</name>
<evidence type="ECO:0000256" key="1">
    <source>
        <dbReference type="SAM" id="MobiDB-lite"/>
    </source>
</evidence>
<proteinExistence type="predicted"/>
<reference evidence="2" key="1">
    <citation type="journal article" date="2021" name="Nat. Commun.">
        <title>Genetic determinants of endophytism in the Arabidopsis root mycobiome.</title>
        <authorList>
            <person name="Mesny F."/>
            <person name="Miyauchi S."/>
            <person name="Thiergart T."/>
            <person name="Pickel B."/>
            <person name="Atanasova L."/>
            <person name="Karlsson M."/>
            <person name="Huettel B."/>
            <person name="Barry K.W."/>
            <person name="Haridas S."/>
            <person name="Chen C."/>
            <person name="Bauer D."/>
            <person name="Andreopoulos W."/>
            <person name="Pangilinan J."/>
            <person name="LaButti K."/>
            <person name="Riley R."/>
            <person name="Lipzen A."/>
            <person name="Clum A."/>
            <person name="Drula E."/>
            <person name="Henrissat B."/>
            <person name="Kohler A."/>
            <person name="Grigoriev I.V."/>
            <person name="Martin F.M."/>
            <person name="Hacquard S."/>
        </authorList>
    </citation>
    <scope>NUCLEOTIDE SEQUENCE</scope>
    <source>
        <strain evidence="2">MPI-CAGE-AT-0016</strain>
    </source>
</reference>
<sequence>MATTCLGVAIDHRVRRLIQPTTPTTNREEGAHQDVLSARGRERGRSRAEIDVTAKLAGPSTRGGIAVALQQPREKHPFERGLNGVIDDCATLAALDELFVTASGGKLSIRKNVSVIDLLPYISETEMNTMSDPQLKASFEAASDAFCEKQPDVVLCAGKIRMPRPRKFDERKGEMFKLESAGVGNTFGRYTVVRLRAKDRSFIPVYKVNGFHLSYALNYRAHYSCLRQLQLLTVVEACTQARTGNWEDEAWMQGLRDACARVVELTLSPASSPRSRQTQSPQPDQAPRRITLYLPDYETLYSAHLQEMKTIVLPFIGPGFQNDDDSLYDRLLRSRLSALCNDVSLTLFEMSKLKDKGWDARFDKWNLDTLRKVFQNTLNFVQRPKASAGPAMGSAGRLKTILHNALVRVDSTIDSYGLDLKKASVEFLTMAVNIESFLLKLLEEETARPQQIHELGQDLATAIGGMSLGAKAGPAVTVTPARTRYTSAGWS</sequence>
<organism evidence="2 3">
    <name type="scientific">Plectosphaerella cucumerina</name>
    <dbReference type="NCBI Taxonomy" id="40658"/>
    <lineage>
        <taxon>Eukaryota</taxon>
        <taxon>Fungi</taxon>
        <taxon>Dikarya</taxon>
        <taxon>Ascomycota</taxon>
        <taxon>Pezizomycotina</taxon>
        <taxon>Sordariomycetes</taxon>
        <taxon>Hypocreomycetidae</taxon>
        <taxon>Glomerellales</taxon>
        <taxon>Plectosphaerellaceae</taxon>
        <taxon>Plectosphaerella</taxon>
    </lineage>
</organism>
<evidence type="ECO:0000313" key="2">
    <source>
        <dbReference type="EMBL" id="KAH7367024.1"/>
    </source>
</evidence>
<dbReference type="OrthoDB" id="4656735at2759"/>
<dbReference type="AlphaFoldDB" id="A0A8K0TH85"/>
<comment type="caution">
    <text evidence="2">The sequence shown here is derived from an EMBL/GenBank/DDBJ whole genome shotgun (WGS) entry which is preliminary data.</text>
</comment>
<keyword evidence="3" id="KW-1185">Reference proteome</keyword>
<protein>
    <submittedName>
        <fullName evidence="2">Uncharacterized protein</fullName>
    </submittedName>
</protein>
<dbReference type="Proteomes" id="UP000813385">
    <property type="component" value="Unassembled WGS sequence"/>
</dbReference>
<feature type="region of interest" description="Disordered" evidence="1">
    <location>
        <begin position="20"/>
        <end position="44"/>
    </location>
</feature>
<gene>
    <name evidence="2" type="ORF">B0T11DRAFT_348194</name>
</gene>
<accession>A0A8K0TH85</accession>
<dbReference type="EMBL" id="JAGPXD010000002">
    <property type="protein sequence ID" value="KAH7367024.1"/>
    <property type="molecule type" value="Genomic_DNA"/>
</dbReference>
<evidence type="ECO:0000313" key="3">
    <source>
        <dbReference type="Proteomes" id="UP000813385"/>
    </source>
</evidence>